<dbReference type="SMART" id="SM00387">
    <property type="entry name" value="HATPase_c"/>
    <property type="match status" value="1"/>
</dbReference>
<gene>
    <name evidence="8" type="ORF">HNE05_03910</name>
</gene>
<dbReference type="PANTHER" id="PTHR43547">
    <property type="entry name" value="TWO-COMPONENT HISTIDINE KINASE"/>
    <property type="match status" value="1"/>
</dbReference>
<dbReference type="PROSITE" id="PS50109">
    <property type="entry name" value="HIS_KIN"/>
    <property type="match status" value="1"/>
</dbReference>
<dbReference type="InterPro" id="IPR036097">
    <property type="entry name" value="HisK_dim/P_sf"/>
</dbReference>
<comment type="catalytic activity">
    <reaction evidence="1">
        <text>ATP + protein L-histidine = ADP + protein N-phospho-L-histidine.</text>
        <dbReference type="EC" id="2.7.13.3"/>
    </reaction>
</comment>
<evidence type="ECO:0000256" key="1">
    <source>
        <dbReference type="ARBA" id="ARBA00000085"/>
    </source>
</evidence>
<dbReference type="InterPro" id="IPR001789">
    <property type="entry name" value="Sig_transdc_resp-reg_receiver"/>
</dbReference>
<reference evidence="8" key="1">
    <citation type="submission" date="2020-07" db="EMBL/GenBank/DDBJ databases">
        <title>Nitrate ammonifying Pseudomonas campi sp. nov. isolated from German agricultural grassland.</title>
        <authorList>
            <person name="Timsy T."/>
            <person name="Ulrich A."/>
            <person name="Spanner T."/>
            <person name="Foesel B."/>
            <person name="Kolb S."/>
            <person name="Horn M.A."/>
            <person name="Behrendt U."/>
        </authorList>
    </citation>
    <scope>NUCLEOTIDE SEQUENCE</scope>
    <source>
        <strain evidence="8">S1-A32-2</strain>
    </source>
</reference>
<dbReference type="Pfam" id="PF00512">
    <property type="entry name" value="HisKA"/>
    <property type="match status" value="1"/>
</dbReference>
<dbReference type="Pfam" id="PF02518">
    <property type="entry name" value="HATPase_c"/>
    <property type="match status" value="1"/>
</dbReference>
<dbReference type="Proteomes" id="UP000501379">
    <property type="component" value="Chromosome"/>
</dbReference>
<feature type="region of interest" description="Disordered" evidence="5">
    <location>
        <begin position="107"/>
        <end position="143"/>
    </location>
</feature>
<evidence type="ECO:0000259" key="7">
    <source>
        <dbReference type="PROSITE" id="PS50110"/>
    </source>
</evidence>
<feature type="modified residue" description="4-aspartylphosphate" evidence="4">
    <location>
        <position position="41"/>
    </location>
</feature>
<dbReference type="Pfam" id="PF00072">
    <property type="entry name" value="Response_reg"/>
    <property type="match status" value="2"/>
</dbReference>
<dbReference type="PANTHER" id="PTHR43547:SF2">
    <property type="entry name" value="HYBRID SIGNAL TRANSDUCTION HISTIDINE KINASE C"/>
    <property type="match status" value="1"/>
</dbReference>
<dbReference type="SUPFAM" id="SSF52172">
    <property type="entry name" value="CheY-like"/>
    <property type="match status" value="2"/>
</dbReference>
<dbReference type="GO" id="GO:0000155">
    <property type="term" value="F:phosphorelay sensor kinase activity"/>
    <property type="evidence" value="ECO:0007669"/>
    <property type="project" value="InterPro"/>
</dbReference>
<dbReference type="KEGG" id="pcam:HNE05_03910"/>
<feature type="modified residue" description="4-aspartylphosphate" evidence="4">
    <location>
        <position position="195"/>
    </location>
</feature>
<evidence type="ECO:0000256" key="4">
    <source>
        <dbReference type="PROSITE-ProRule" id="PRU00169"/>
    </source>
</evidence>
<dbReference type="Gene3D" id="3.30.565.10">
    <property type="entry name" value="Histidine kinase-like ATPase, C-terminal domain"/>
    <property type="match status" value="1"/>
</dbReference>
<keyword evidence="8" id="KW-0418">Kinase</keyword>
<feature type="domain" description="Response regulatory" evidence="7">
    <location>
        <begin position="1"/>
        <end position="108"/>
    </location>
</feature>
<dbReference type="InterPro" id="IPR003661">
    <property type="entry name" value="HisK_dim/P_dom"/>
</dbReference>
<evidence type="ECO:0000313" key="9">
    <source>
        <dbReference type="Proteomes" id="UP000501379"/>
    </source>
</evidence>
<dbReference type="Gene3D" id="3.40.50.2300">
    <property type="match status" value="2"/>
</dbReference>
<dbReference type="CDD" id="cd00082">
    <property type="entry name" value="HisKA"/>
    <property type="match status" value="1"/>
</dbReference>
<keyword evidence="8" id="KW-0808">Transferase</keyword>
<feature type="compositionally biased region" description="Low complexity" evidence="5">
    <location>
        <begin position="122"/>
        <end position="137"/>
    </location>
</feature>
<accession>A0A6M8FNX2</accession>
<dbReference type="EC" id="2.7.13.3" evidence="2"/>
<dbReference type="EMBL" id="CP053697">
    <property type="protein sequence ID" value="QKE65660.1"/>
    <property type="molecule type" value="Genomic_DNA"/>
</dbReference>
<keyword evidence="9" id="KW-1185">Reference proteome</keyword>
<dbReference type="SUPFAM" id="SSF47384">
    <property type="entry name" value="Homodimeric domain of signal transducing histidine kinase"/>
    <property type="match status" value="1"/>
</dbReference>
<feature type="domain" description="Histidine kinase" evidence="6">
    <location>
        <begin position="291"/>
        <end position="504"/>
    </location>
</feature>
<evidence type="ECO:0000256" key="5">
    <source>
        <dbReference type="SAM" id="MobiDB-lite"/>
    </source>
</evidence>
<feature type="domain" description="Response regulatory" evidence="7">
    <location>
        <begin position="146"/>
        <end position="262"/>
    </location>
</feature>
<sequence length="509" mass="56133">MRKINAAQLRTLGAHNILLANNGADALRILTRQPVNVILSDWNMPVMDGLELLQTVRAHPRLAHLPFIMITAESDRAQILQAAEAGVSDILLKPYTSQEMGQRVERAMQRQPREPVANRSTAAASAEAPGAPAEGAAQPREKQRPTLLVVDDVADNLMLISGLFKDEFRVRIAHNGQKALDICTSDDPPDLLLLDIMMPDMDGFQVAEQLRGHPTACNLPLIFITAMTDAESRQKGLELGAVDFVTKPIDPALLQLRVRNLLRYVALHKNLQTDYDNMLELSRLREDVERITRHDLKGPLAGIIGLVQNLANECKLKPQQAEMLHLVEESSLQLMQMVNLSNELYKIETGRFQLDAKPIDLALMLRRLLGTTGAAFAEKELQLDLQLPKGGAPQGLGDAMLCYSLLQNLLKNACEAAPPQSQVNLRLSQEDGRVQLCMENQPAVPLEIRERFFDKFATYGKQGGTGLGTYSAKLLSEAQHGQLELQVDDDADLTRLLFSLPSAAAQPPA</sequence>
<name>A0A6M8FNX2_9GAMM</name>
<keyword evidence="3 4" id="KW-0597">Phosphoprotein</keyword>
<evidence type="ECO:0000313" key="8">
    <source>
        <dbReference type="EMBL" id="QKE65660.1"/>
    </source>
</evidence>
<evidence type="ECO:0000259" key="6">
    <source>
        <dbReference type="PROSITE" id="PS50109"/>
    </source>
</evidence>
<evidence type="ECO:0000256" key="3">
    <source>
        <dbReference type="ARBA" id="ARBA00022553"/>
    </source>
</evidence>
<proteinExistence type="predicted"/>
<organism evidence="8 9">
    <name type="scientific">Aquipseudomonas campi</name>
    <dbReference type="NCBI Taxonomy" id="2731681"/>
    <lineage>
        <taxon>Bacteria</taxon>
        <taxon>Pseudomonadati</taxon>
        <taxon>Pseudomonadota</taxon>
        <taxon>Gammaproteobacteria</taxon>
        <taxon>Pseudomonadales</taxon>
        <taxon>Pseudomonadaceae</taxon>
        <taxon>Aquipseudomonas</taxon>
    </lineage>
</organism>
<evidence type="ECO:0000256" key="2">
    <source>
        <dbReference type="ARBA" id="ARBA00012438"/>
    </source>
</evidence>
<dbReference type="InterPro" id="IPR003594">
    <property type="entry name" value="HATPase_dom"/>
</dbReference>
<dbReference type="Gene3D" id="1.10.287.130">
    <property type="match status" value="1"/>
</dbReference>
<dbReference type="InterPro" id="IPR036890">
    <property type="entry name" value="HATPase_C_sf"/>
</dbReference>
<dbReference type="SMART" id="SM00448">
    <property type="entry name" value="REC"/>
    <property type="match status" value="2"/>
</dbReference>
<dbReference type="SUPFAM" id="SSF55874">
    <property type="entry name" value="ATPase domain of HSP90 chaperone/DNA topoisomerase II/histidine kinase"/>
    <property type="match status" value="1"/>
</dbReference>
<dbReference type="PROSITE" id="PS50110">
    <property type="entry name" value="RESPONSE_REGULATORY"/>
    <property type="match status" value="2"/>
</dbReference>
<dbReference type="AlphaFoldDB" id="A0A6M8FNX2"/>
<dbReference type="InterPro" id="IPR005467">
    <property type="entry name" value="His_kinase_dom"/>
</dbReference>
<protein>
    <recommendedName>
        <fullName evidence="2">histidine kinase</fullName>
        <ecNumber evidence="2">2.7.13.3</ecNumber>
    </recommendedName>
</protein>
<dbReference type="InterPro" id="IPR011006">
    <property type="entry name" value="CheY-like_superfamily"/>
</dbReference>
<dbReference type="SMART" id="SM00388">
    <property type="entry name" value="HisKA"/>
    <property type="match status" value="1"/>
</dbReference>